<sequence length="298" mass="32723">MGVVAVAGGTGDVGRTITEQLAESGKHTVYILSRKEGDSPIPGTKLLVIDYSDADAIAATLDAKAVDTVISALGLAGGEGQLKLIAGAKKAPSTRRFIPSEYAAYTPPDAEENEFTTDVLRAVDALRGSGLQYTRFAIGIFMDYFGIPNIPSHLSPFVWVLTLLNAVLQYLDAARFIERLLEDGDWPEYSIISGSDTSFTQILALAQEYTGKYRRELQKENKRMTSPQRKEKLEKNEATLLDDSSYGGMDPRMMRSTIGLQLIKGDLELPKEGRLNDRYPEIKPMTIAELIAKAWKKG</sequence>
<keyword evidence="3" id="KW-0560">Oxidoreductase</keyword>
<dbReference type="GO" id="GO:0016491">
    <property type="term" value="F:oxidoreductase activity"/>
    <property type="evidence" value="ECO:0007669"/>
    <property type="project" value="UniProtKB-KW"/>
</dbReference>
<reference evidence="5" key="1">
    <citation type="submission" date="2015-01" db="EMBL/GenBank/DDBJ databases">
        <authorList>
            <person name="Durling Mikael"/>
        </authorList>
    </citation>
    <scope>NUCLEOTIDE SEQUENCE</scope>
</reference>
<dbReference type="EMBL" id="CDPU01000028">
    <property type="protein sequence ID" value="CEO52445.1"/>
    <property type="molecule type" value="Genomic_DNA"/>
</dbReference>
<organism evidence="5">
    <name type="scientific">Bionectria ochroleuca</name>
    <name type="common">Gliocladium roseum</name>
    <dbReference type="NCBI Taxonomy" id="29856"/>
    <lineage>
        <taxon>Eukaryota</taxon>
        <taxon>Fungi</taxon>
        <taxon>Dikarya</taxon>
        <taxon>Ascomycota</taxon>
        <taxon>Pezizomycotina</taxon>
        <taxon>Sordariomycetes</taxon>
        <taxon>Hypocreomycetidae</taxon>
        <taxon>Hypocreales</taxon>
        <taxon>Bionectriaceae</taxon>
        <taxon>Clonostachys</taxon>
    </lineage>
</organism>
<evidence type="ECO:0000256" key="2">
    <source>
        <dbReference type="ARBA" id="ARBA00022857"/>
    </source>
</evidence>
<dbReference type="InterPro" id="IPR036291">
    <property type="entry name" value="NAD(P)-bd_dom_sf"/>
</dbReference>
<keyword evidence="2" id="KW-0521">NADP</keyword>
<name>A0A0B7KC18_BIOOC</name>
<dbReference type="AlphaFoldDB" id="A0A0B7KC18"/>
<comment type="similarity">
    <text evidence="1">Belongs to the NmrA-type oxidoreductase family. Isoflavone reductase subfamily.</text>
</comment>
<proteinExistence type="inferred from homology"/>
<feature type="domain" description="NAD(P)-binding" evidence="4">
    <location>
        <begin position="8"/>
        <end position="141"/>
    </location>
</feature>
<evidence type="ECO:0000256" key="3">
    <source>
        <dbReference type="ARBA" id="ARBA00023002"/>
    </source>
</evidence>
<dbReference type="InterPro" id="IPR051609">
    <property type="entry name" value="NmrA/Isoflavone_reductase-like"/>
</dbReference>
<evidence type="ECO:0000313" key="5">
    <source>
        <dbReference type="EMBL" id="CEO52445.1"/>
    </source>
</evidence>
<evidence type="ECO:0000259" key="4">
    <source>
        <dbReference type="Pfam" id="PF13460"/>
    </source>
</evidence>
<dbReference type="SUPFAM" id="SSF51735">
    <property type="entry name" value="NAD(P)-binding Rossmann-fold domains"/>
    <property type="match status" value="1"/>
</dbReference>
<accession>A0A0B7KC18</accession>
<evidence type="ECO:0000256" key="1">
    <source>
        <dbReference type="ARBA" id="ARBA00005725"/>
    </source>
</evidence>
<dbReference type="Pfam" id="PF13460">
    <property type="entry name" value="NAD_binding_10"/>
    <property type="match status" value="1"/>
</dbReference>
<dbReference type="InterPro" id="IPR016040">
    <property type="entry name" value="NAD(P)-bd_dom"/>
</dbReference>
<gene>
    <name evidence="5" type="ORF">BN869_000008503_1</name>
</gene>
<dbReference type="PANTHER" id="PTHR47706:SF4">
    <property type="entry name" value="NMRA-LIKE DOMAIN-CONTAINING PROTEIN"/>
    <property type="match status" value="1"/>
</dbReference>
<dbReference type="PANTHER" id="PTHR47706">
    <property type="entry name" value="NMRA-LIKE FAMILY PROTEIN"/>
    <property type="match status" value="1"/>
</dbReference>
<protein>
    <recommendedName>
        <fullName evidence="4">NAD(P)-binding domain-containing protein</fullName>
    </recommendedName>
</protein>
<dbReference type="Gene3D" id="3.40.50.720">
    <property type="entry name" value="NAD(P)-binding Rossmann-like Domain"/>
    <property type="match status" value="1"/>
</dbReference>